<proteinExistence type="predicted"/>
<keyword evidence="1" id="KW-0812">Transmembrane</keyword>
<dbReference type="STRING" id="1296565.SAMN05660657_02727"/>
<feature type="transmembrane region" description="Helical" evidence="1">
    <location>
        <begin position="12"/>
        <end position="34"/>
    </location>
</feature>
<feature type="transmembrane region" description="Helical" evidence="1">
    <location>
        <begin position="46"/>
        <end position="68"/>
    </location>
</feature>
<keyword evidence="3" id="KW-1185">Reference proteome</keyword>
<evidence type="ECO:0000313" key="2">
    <source>
        <dbReference type="EMBL" id="SFT73216.1"/>
    </source>
</evidence>
<keyword evidence="1" id="KW-1133">Transmembrane helix</keyword>
<feature type="transmembrane region" description="Helical" evidence="1">
    <location>
        <begin position="75"/>
        <end position="96"/>
    </location>
</feature>
<feature type="transmembrane region" description="Helical" evidence="1">
    <location>
        <begin position="102"/>
        <end position="128"/>
    </location>
</feature>
<name>A0A1I7AE32_9ACTN</name>
<evidence type="ECO:0000313" key="3">
    <source>
        <dbReference type="Proteomes" id="UP000199546"/>
    </source>
</evidence>
<organism evidence="2 3">
    <name type="scientific">Geodermatophilus amargosae</name>
    <dbReference type="NCBI Taxonomy" id="1296565"/>
    <lineage>
        <taxon>Bacteria</taxon>
        <taxon>Bacillati</taxon>
        <taxon>Actinomycetota</taxon>
        <taxon>Actinomycetes</taxon>
        <taxon>Geodermatophilales</taxon>
        <taxon>Geodermatophilaceae</taxon>
        <taxon>Geodermatophilus</taxon>
    </lineage>
</organism>
<reference evidence="3" key="1">
    <citation type="submission" date="2016-10" db="EMBL/GenBank/DDBJ databases">
        <authorList>
            <person name="Varghese N."/>
            <person name="Submissions S."/>
        </authorList>
    </citation>
    <scope>NUCLEOTIDE SEQUENCE [LARGE SCALE GENOMIC DNA]</scope>
    <source>
        <strain evidence="3">DSM 46136</strain>
    </source>
</reference>
<sequence length="139" mass="14050">MSAPSSIPGPALAAAVLAALGVLPLVVVAFLVVALGGLEADAGRDWVSIVLLLVPPLLQLFALGWFLFRRGRVPLVLAALAAIAVGVLVLVTSASVGSSVGLGPFVLAICPVLAAGLAMTPAVGRWLAEARVQRRGREA</sequence>
<keyword evidence="1" id="KW-0472">Membrane</keyword>
<evidence type="ECO:0000256" key="1">
    <source>
        <dbReference type="SAM" id="Phobius"/>
    </source>
</evidence>
<dbReference type="OrthoDB" id="9908973at2"/>
<dbReference type="AlphaFoldDB" id="A0A1I7AE32"/>
<dbReference type="EMBL" id="FPBA01000008">
    <property type="protein sequence ID" value="SFT73216.1"/>
    <property type="molecule type" value="Genomic_DNA"/>
</dbReference>
<accession>A0A1I7AE32</accession>
<protein>
    <submittedName>
        <fullName evidence="2">Uncharacterized protein</fullName>
    </submittedName>
</protein>
<dbReference type="RefSeq" id="WP_093579916.1">
    <property type="nucleotide sequence ID" value="NZ_FPBA01000008.1"/>
</dbReference>
<gene>
    <name evidence="2" type="ORF">SAMN05660657_02727</name>
</gene>
<dbReference type="Proteomes" id="UP000199546">
    <property type="component" value="Unassembled WGS sequence"/>
</dbReference>